<keyword evidence="3" id="KW-1185">Reference proteome</keyword>
<dbReference type="Gene3D" id="3.30.450.40">
    <property type="match status" value="1"/>
</dbReference>
<dbReference type="Proteomes" id="UP000270291">
    <property type="component" value="Unassembled WGS sequence"/>
</dbReference>
<dbReference type="Pfam" id="PF01590">
    <property type="entry name" value="GAF"/>
    <property type="match status" value="1"/>
</dbReference>
<dbReference type="AlphaFoldDB" id="A0A3R9MND7"/>
<reference evidence="2 3" key="1">
    <citation type="submission" date="2018-12" db="EMBL/GenBank/DDBJ databases">
        <authorList>
            <person name="Feng G."/>
            <person name="Zhu H."/>
        </authorList>
    </citation>
    <scope>NUCLEOTIDE SEQUENCE [LARGE SCALE GENOMIC DNA]</scope>
    <source>
        <strain evidence="2 3">LMG 26000</strain>
    </source>
</reference>
<feature type="domain" description="GAF" evidence="1">
    <location>
        <begin position="29"/>
        <end position="172"/>
    </location>
</feature>
<evidence type="ECO:0000313" key="3">
    <source>
        <dbReference type="Proteomes" id="UP000270291"/>
    </source>
</evidence>
<dbReference type="InterPro" id="IPR029016">
    <property type="entry name" value="GAF-like_dom_sf"/>
</dbReference>
<organism evidence="2 3">
    <name type="scientific">Hymenobacter perfusus</name>
    <dbReference type="NCBI Taxonomy" id="1236770"/>
    <lineage>
        <taxon>Bacteria</taxon>
        <taxon>Pseudomonadati</taxon>
        <taxon>Bacteroidota</taxon>
        <taxon>Cytophagia</taxon>
        <taxon>Cytophagales</taxon>
        <taxon>Hymenobacteraceae</taxon>
        <taxon>Hymenobacter</taxon>
    </lineage>
</organism>
<name>A0A3R9MND7_9BACT</name>
<dbReference type="PANTHER" id="PTHR43102:SF2">
    <property type="entry name" value="GAF DOMAIN-CONTAINING PROTEIN"/>
    <property type="match status" value="1"/>
</dbReference>
<gene>
    <name evidence="2" type="ORF">EI293_08380</name>
</gene>
<dbReference type="PANTHER" id="PTHR43102">
    <property type="entry name" value="SLR1143 PROTEIN"/>
    <property type="match status" value="1"/>
</dbReference>
<dbReference type="EMBL" id="RWIU01000002">
    <property type="protein sequence ID" value="RSK44524.1"/>
    <property type="molecule type" value="Genomic_DNA"/>
</dbReference>
<evidence type="ECO:0000259" key="1">
    <source>
        <dbReference type="SMART" id="SM00065"/>
    </source>
</evidence>
<dbReference type="SUPFAM" id="SSF55781">
    <property type="entry name" value="GAF domain-like"/>
    <property type="match status" value="1"/>
</dbReference>
<sequence>MDHLPDSLIPADDISRLRSLHHYQVLNTTPEPVFDEYVALAAQLFQLPISLLSLVDEQEVFFKANIGLPGLERVARPDSLCSAAILQGEVLSYADLATEGCNLVNPYVAQAAGLRFYAGAALHMPDGSNIGSLCVMGREPRSIEPDERVLLTTLARLLSLTIELRRHYLGAGRQPEWLAAQQELQALLTDEAAMARYLTSQPDTPSANEAAPVRQRLLTLRRVLEERLAEFAPPAAG</sequence>
<accession>A0A3R9MND7</accession>
<evidence type="ECO:0000313" key="2">
    <source>
        <dbReference type="EMBL" id="RSK44524.1"/>
    </source>
</evidence>
<dbReference type="SMART" id="SM00065">
    <property type="entry name" value="GAF"/>
    <property type="match status" value="1"/>
</dbReference>
<comment type="caution">
    <text evidence="2">The sequence shown here is derived from an EMBL/GenBank/DDBJ whole genome shotgun (WGS) entry which is preliminary data.</text>
</comment>
<protein>
    <submittedName>
        <fullName evidence="2">GAF domain-containing protein</fullName>
    </submittedName>
</protein>
<dbReference type="OrthoDB" id="9811889at2"/>
<proteinExistence type="predicted"/>
<dbReference type="RefSeq" id="WP_125436681.1">
    <property type="nucleotide sequence ID" value="NZ_RWIU01000002.1"/>
</dbReference>
<dbReference type="InterPro" id="IPR003018">
    <property type="entry name" value="GAF"/>
</dbReference>